<dbReference type="PROSITE" id="PS51257">
    <property type="entry name" value="PROKAR_LIPOPROTEIN"/>
    <property type="match status" value="1"/>
</dbReference>
<comment type="caution">
    <text evidence="2">The sequence shown here is derived from an EMBL/GenBank/DDBJ whole genome shotgun (WGS) entry which is preliminary data.</text>
</comment>
<keyword evidence="1" id="KW-0472">Membrane</keyword>
<dbReference type="RefSeq" id="WP_167220607.1">
    <property type="nucleotide sequence ID" value="NZ_JAAQPH010000001.1"/>
</dbReference>
<reference evidence="2" key="1">
    <citation type="submission" date="2020-03" db="EMBL/GenBank/DDBJ databases">
        <title>Genome of Pelagibius litoralis DSM 21314T.</title>
        <authorList>
            <person name="Wang G."/>
        </authorList>
    </citation>
    <scope>NUCLEOTIDE SEQUENCE</scope>
    <source>
        <strain evidence="2">DSM 21314</strain>
    </source>
</reference>
<sequence>MVAKSGTGNLQWNAGWFGAQVGSSCWLLFAGIGLASQSPNLSLLLIICFMIPNIVGTLLWMNRSHVSPGKAYQFLLFVLLISTAAAFVIADYLGMLATLDQSYQNPRDMYWILLLFPLLMALLFCLDKKKPG</sequence>
<feature type="transmembrane region" description="Helical" evidence="1">
    <location>
        <begin position="74"/>
        <end position="97"/>
    </location>
</feature>
<keyword evidence="3" id="KW-1185">Reference proteome</keyword>
<feature type="transmembrane region" description="Helical" evidence="1">
    <location>
        <begin position="109"/>
        <end position="126"/>
    </location>
</feature>
<feature type="transmembrane region" description="Helical" evidence="1">
    <location>
        <begin position="41"/>
        <end position="62"/>
    </location>
</feature>
<dbReference type="Proteomes" id="UP000761264">
    <property type="component" value="Unassembled WGS sequence"/>
</dbReference>
<accession>A0A967C642</accession>
<evidence type="ECO:0000313" key="2">
    <source>
        <dbReference type="EMBL" id="NIA67257.1"/>
    </source>
</evidence>
<feature type="transmembrane region" description="Helical" evidence="1">
    <location>
        <begin position="12"/>
        <end position="35"/>
    </location>
</feature>
<evidence type="ECO:0000313" key="3">
    <source>
        <dbReference type="Proteomes" id="UP000761264"/>
    </source>
</evidence>
<organism evidence="2 3">
    <name type="scientific">Pelagibius litoralis</name>
    <dbReference type="NCBI Taxonomy" id="374515"/>
    <lineage>
        <taxon>Bacteria</taxon>
        <taxon>Pseudomonadati</taxon>
        <taxon>Pseudomonadota</taxon>
        <taxon>Alphaproteobacteria</taxon>
        <taxon>Rhodospirillales</taxon>
        <taxon>Rhodovibrionaceae</taxon>
        <taxon>Pelagibius</taxon>
    </lineage>
</organism>
<keyword evidence="1" id="KW-1133">Transmembrane helix</keyword>
<proteinExistence type="predicted"/>
<dbReference type="AlphaFoldDB" id="A0A967C642"/>
<gene>
    <name evidence="2" type="ORF">HBA54_01475</name>
</gene>
<name>A0A967C642_9PROT</name>
<evidence type="ECO:0000256" key="1">
    <source>
        <dbReference type="SAM" id="Phobius"/>
    </source>
</evidence>
<protein>
    <submittedName>
        <fullName evidence="2">Uncharacterized protein</fullName>
    </submittedName>
</protein>
<keyword evidence="1" id="KW-0812">Transmembrane</keyword>
<dbReference type="EMBL" id="JAAQPH010000001">
    <property type="protein sequence ID" value="NIA67257.1"/>
    <property type="molecule type" value="Genomic_DNA"/>
</dbReference>